<name>A0A8S5T8Q6_9CAUD</name>
<organism evidence="1">
    <name type="scientific">Myoviridae sp. ctQQg4</name>
    <dbReference type="NCBI Taxonomy" id="2827686"/>
    <lineage>
        <taxon>Viruses</taxon>
        <taxon>Duplodnaviria</taxon>
        <taxon>Heunggongvirae</taxon>
        <taxon>Uroviricota</taxon>
        <taxon>Caudoviricetes</taxon>
    </lineage>
</organism>
<evidence type="ECO:0000313" key="1">
    <source>
        <dbReference type="EMBL" id="DAF59359.1"/>
    </source>
</evidence>
<dbReference type="EMBL" id="BK032769">
    <property type="protein sequence ID" value="DAF59359.1"/>
    <property type="molecule type" value="Genomic_DNA"/>
</dbReference>
<reference evidence="1" key="1">
    <citation type="journal article" date="2021" name="Proc. Natl. Acad. Sci. U.S.A.">
        <title>A Catalog of Tens of Thousands of Viruses from Human Metagenomes Reveals Hidden Associations with Chronic Diseases.</title>
        <authorList>
            <person name="Tisza M.J."/>
            <person name="Buck C.B."/>
        </authorList>
    </citation>
    <scope>NUCLEOTIDE SEQUENCE</scope>
    <source>
        <strain evidence="1">CtQQg4</strain>
    </source>
</reference>
<sequence>MLSTIKMVARKHYERLYTDTCIIKEQRKAIKDPKTGIITNGEIESISYPCRISFKTISSNDIVNKLPASSQIITLFTSPDIYIKPGSDIEVVRQGRTFNYTAASQTALYDTHQEIELKLRSKHNG</sequence>
<proteinExistence type="predicted"/>
<protein>
    <submittedName>
        <fullName evidence="1">Head closure knob</fullName>
    </submittedName>
</protein>
<accession>A0A8S5T8Q6</accession>